<dbReference type="GeneID" id="36346182"/>
<keyword evidence="2" id="KW-1185">Reference proteome</keyword>
<dbReference type="EMBL" id="APAU02000223">
    <property type="protein sequence ID" value="EUB54668.1"/>
    <property type="molecule type" value="Genomic_DNA"/>
</dbReference>
<organism evidence="1 2">
    <name type="scientific">Echinococcus granulosus</name>
    <name type="common">Hydatid tapeworm</name>
    <dbReference type="NCBI Taxonomy" id="6210"/>
    <lineage>
        <taxon>Eukaryota</taxon>
        <taxon>Metazoa</taxon>
        <taxon>Spiralia</taxon>
        <taxon>Lophotrochozoa</taxon>
        <taxon>Platyhelminthes</taxon>
        <taxon>Cestoda</taxon>
        <taxon>Eucestoda</taxon>
        <taxon>Cyclophyllidea</taxon>
        <taxon>Taeniidae</taxon>
        <taxon>Echinococcus</taxon>
        <taxon>Echinococcus granulosus group</taxon>
    </lineage>
</organism>
<dbReference type="SUPFAM" id="SSF53067">
    <property type="entry name" value="Actin-like ATPase domain"/>
    <property type="match status" value="1"/>
</dbReference>
<dbReference type="AlphaFoldDB" id="W6U0U6"/>
<protein>
    <submittedName>
        <fullName evidence="1">Actin-2</fullName>
    </submittedName>
</protein>
<gene>
    <name evidence="1" type="ORF">EGR_10467</name>
</gene>
<dbReference type="RefSeq" id="XP_024345864.1">
    <property type="nucleotide sequence ID" value="XM_024499716.1"/>
</dbReference>
<evidence type="ECO:0000313" key="1">
    <source>
        <dbReference type="EMBL" id="EUB54668.1"/>
    </source>
</evidence>
<dbReference type="OrthoDB" id="2011723at2759"/>
<sequence>MHFLLTIERGYSFTTTTGGEFIRNGKGSICKLVFNLKQKMIMSNCSPVLGPFCKPPEGQMITTGDKRFRCPRALFPPDLMGLNATAIHGTTHNSIVKGDADIRGVLQRASNDTTKETGKWSATSIRITLTDWMVSGCSMPPNVVVREVMHASAPMFASLHLAHTEQPVSYEEGNFASEGTRKKP</sequence>
<proteinExistence type="predicted"/>
<evidence type="ECO:0000313" key="2">
    <source>
        <dbReference type="Proteomes" id="UP000019149"/>
    </source>
</evidence>
<dbReference type="InterPro" id="IPR043129">
    <property type="entry name" value="ATPase_NBD"/>
</dbReference>
<accession>W6U0U6</accession>
<dbReference type="STRING" id="6210.W6U0U6"/>
<dbReference type="KEGG" id="egl:EGR_10467"/>
<dbReference type="Proteomes" id="UP000019149">
    <property type="component" value="Unassembled WGS sequence"/>
</dbReference>
<name>W6U0U6_ECHGR</name>
<dbReference type="Gene3D" id="3.90.640.10">
    <property type="entry name" value="Actin, Chain A, domain 4"/>
    <property type="match status" value="1"/>
</dbReference>
<reference evidence="1 2" key="1">
    <citation type="journal article" date="2013" name="Nat. Genet.">
        <title>The genome of the hydatid tapeworm Echinococcus granulosus.</title>
        <authorList>
            <person name="Zheng H."/>
            <person name="Zhang W."/>
            <person name="Zhang L."/>
            <person name="Zhang Z."/>
            <person name="Li J."/>
            <person name="Lu G."/>
            <person name="Zhu Y."/>
            <person name="Wang Y."/>
            <person name="Huang Y."/>
            <person name="Liu J."/>
            <person name="Kang H."/>
            <person name="Chen J."/>
            <person name="Wang L."/>
            <person name="Chen A."/>
            <person name="Yu S."/>
            <person name="Gao Z."/>
            <person name="Jin L."/>
            <person name="Gu W."/>
            <person name="Wang Z."/>
            <person name="Zhao L."/>
            <person name="Shi B."/>
            <person name="Wen H."/>
            <person name="Lin R."/>
            <person name="Jones M.K."/>
            <person name="Brejova B."/>
            <person name="Vinar T."/>
            <person name="Zhao G."/>
            <person name="McManus D.P."/>
            <person name="Chen Z."/>
            <person name="Zhou Y."/>
            <person name="Wang S."/>
        </authorList>
    </citation>
    <scope>NUCLEOTIDE SEQUENCE [LARGE SCALE GENOMIC DNA]</scope>
</reference>
<dbReference type="CTD" id="36346182"/>
<comment type="caution">
    <text evidence="1">The sequence shown here is derived from an EMBL/GenBank/DDBJ whole genome shotgun (WGS) entry which is preliminary data.</text>
</comment>